<keyword evidence="1" id="KW-0472">Membrane</keyword>
<feature type="transmembrane region" description="Helical" evidence="1">
    <location>
        <begin position="719"/>
        <end position="742"/>
    </location>
</feature>
<dbReference type="Proteomes" id="UP000887575">
    <property type="component" value="Unassembled WGS sequence"/>
</dbReference>
<proteinExistence type="predicted"/>
<keyword evidence="2" id="KW-1185">Reference proteome</keyword>
<dbReference type="InterPro" id="IPR016024">
    <property type="entry name" value="ARM-type_fold"/>
</dbReference>
<dbReference type="SUPFAM" id="SSF48371">
    <property type="entry name" value="ARM repeat"/>
    <property type="match status" value="1"/>
</dbReference>
<name>A0AAF3FEI6_9BILA</name>
<evidence type="ECO:0000313" key="2">
    <source>
        <dbReference type="Proteomes" id="UP000887575"/>
    </source>
</evidence>
<accession>A0AAF3FEI6</accession>
<evidence type="ECO:0000256" key="1">
    <source>
        <dbReference type="SAM" id="Phobius"/>
    </source>
</evidence>
<sequence length="752" mass="86909">MFLLERFEENCGRELDFTVARYWAGRRNVNSVMSHTEKRMMQRAAYSIAQKFAETHLFKNYLEDVSQQARQILETSQRTQQISKPVDETALFLSQSWSRPLDGTTRIDFDRFADEEATLEDRKWALSSLLGLPGSHFLEETSLNPFIHSLFQALPLLSDEIFPMFTKLLKCEEEEVQHITFESLAKFAFGTEVLNLSEEINLKFVDFYGQLLLSMPDQWRRESPDLIAKMIVSFFQQFKMDHKILNSLNKLDAWPKFFILWWSILDIRLKIQPYAGELIKEFLRKLNEEEKNNEIYLELLTIIYVYRCSNGLQKEIRHHLLRSLPPQLFALMAENLARHVLIFTSSMIFSFFLTLMSIGYAKLMSDTLQSGDLHKCIIGIHDNAALKASVSIMGITEGCYFYETTVERAEEASTFLYEKQGADESLIADNAASCRGLRLFYTVVFDLTKKQRKRTRIAVRTMNDRFFLTKIHTDLVDHSELGSHMLKIGDIRYVKANMLDFRSVFSPSIEEVHKDEHSRLAGCPKEANDSQSFSYEEYVFVVVLDVHEYRVFWVHIEKLDSVGVPVIKFIDTKAAISIKAVPNFYEAQFNVYVKNRKVFLMVSNRNVVGFAAANMQLIDLEALFEGNYLEGYGRQALPAHFSPLMYTHEYAGVSNATLILRRLIDGCETYFGHPTVIASRFSEESNMVKRFTPYRGPLHAIYPPTDVPQMPVRAEKAKYIVYAISIATLSGLILLISLPNLIRWILRKYAGF</sequence>
<protein>
    <submittedName>
        <fullName evidence="3">Uncharacterized protein</fullName>
    </submittedName>
</protein>
<reference evidence="3" key="1">
    <citation type="submission" date="2024-02" db="UniProtKB">
        <authorList>
            <consortium name="WormBaseParasite"/>
        </authorList>
    </citation>
    <scope>IDENTIFICATION</scope>
</reference>
<evidence type="ECO:0000313" key="3">
    <source>
        <dbReference type="WBParaSite" id="MBELARI_LOCUS544"/>
    </source>
</evidence>
<keyword evidence="1" id="KW-1133">Transmembrane helix</keyword>
<feature type="transmembrane region" description="Helical" evidence="1">
    <location>
        <begin position="340"/>
        <end position="361"/>
    </location>
</feature>
<organism evidence="2 3">
    <name type="scientific">Mesorhabditis belari</name>
    <dbReference type="NCBI Taxonomy" id="2138241"/>
    <lineage>
        <taxon>Eukaryota</taxon>
        <taxon>Metazoa</taxon>
        <taxon>Ecdysozoa</taxon>
        <taxon>Nematoda</taxon>
        <taxon>Chromadorea</taxon>
        <taxon>Rhabditida</taxon>
        <taxon>Rhabditina</taxon>
        <taxon>Rhabditomorpha</taxon>
        <taxon>Rhabditoidea</taxon>
        <taxon>Rhabditidae</taxon>
        <taxon>Mesorhabditinae</taxon>
        <taxon>Mesorhabditis</taxon>
    </lineage>
</organism>
<keyword evidence="1" id="KW-0812">Transmembrane</keyword>
<dbReference type="WBParaSite" id="MBELARI_LOCUS544">
    <property type="protein sequence ID" value="MBELARI_LOCUS544"/>
    <property type="gene ID" value="MBELARI_LOCUS544"/>
</dbReference>
<dbReference type="AlphaFoldDB" id="A0AAF3FEI6"/>